<evidence type="ECO:0000313" key="2">
    <source>
        <dbReference type="EMBL" id="MBF9072233.1"/>
    </source>
</evidence>
<keyword evidence="2" id="KW-0378">Hydrolase</keyword>
<dbReference type="EMBL" id="JADPRT010000015">
    <property type="protein sequence ID" value="MBF9072233.1"/>
    <property type="molecule type" value="Genomic_DNA"/>
</dbReference>
<protein>
    <submittedName>
        <fullName evidence="2">Restriction endonuclease</fullName>
    </submittedName>
</protein>
<dbReference type="AlphaFoldDB" id="A0A931BDI8"/>
<comment type="caution">
    <text evidence="2">The sequence shown here is derived from an EMBL/GenBank/DDBJ whole genome shotgun (WGS) entry which is preliminary data.</text>
</comment>
<dbReference type="GO" id="GO:0004519">
    <property type="term" value="F:endonuclease activity"/>
    <property type="evidence" value="ECO:0007669"/>
    <property type="project" value="UniProtKB-KW"/>
</dbReference>
<organism evidence="2 3">
    <name type="scientific">Streptacidiphilus fuscans</name>
    <dbReference type="NCBI Taxonomy" id="2789292"/>
    <lineage>
        <taxon>Bacteria</taxon>
        <taxon>Bacillati</taxon>
        <taxon>Actinomycetota</taxon>
        <taxon>Actinomycetes</taxon>
        <taxon>Kitasatosporales</taxon>
        <taxon>Streptomycetaceae</taxon>
        <taxon>Streptacidiphilus</taxon>
    </lineage>
</organism>
<keyword evidence="2" id="KW-0255">Endonuclease</keyword>
<dbReference type="InterPro" id="IPR058712">
    <property type="entry name" value="SRA_ScoMcrA"/>
</dbReference>
<evidence type="ECO:0000259" key="1">
    <source>
        <dbReference type="Pfam" id="PF26348"/>
    </source>
</evidence>
<dbReference type="Pfam" id="PF26348">
    <property type="entry name" value="SRA_ScoMcrA"/>
    <property type="match status" value="1"/>
</dbReference>
<reference evidence="2" key="1">
    <citation type="submission" date="2020-11" db="EMBL/GenBank/DDBJ databases">
        <title>Isolation and identification of active actinomycetes.</title>
        <authorList>
            <person name="Yu B."/>
        </authorList>
    </citation>
    <scope>NUCLEOTIDE SEQUENCE</scope>
    <source>
        <strain evidence="2">NEAU-YB345</strain>
    </source>
</reference>
<name>A0A931BDI8_9ACTN</name>
<dbReference type="Proteomes" id="UP000657385">
    <property type="component" value="Unassembled WGS sequence"/>
</dbReference>
<keyword evidence="2" id="KW-0540">Nuclease</keyword>
<evidence type="ECO:0000313" key="3">
    <source>
        <dbReference type="Proteomes" id="UP000657385"/>
    </source>
</evidence>
<sequence>MPAAWDLKPGQVIERKRLHVRFGGRTQGGIGPSAKTPNVMIFTDPVAGERYGYYDGWMPDGLFHYTGEGQYGDQRMLSGNASILNHRAEHRALRLFQGARGNVTYIGEFEVDGWYEADAPEFADGPLRKVLVFRLRPLDVASQEPVTKLGRLLEDQRAKVQPIGIEQQETEKTFVDPSREPYEAERREAKLVLALSDYLRSRGHRVGRHRILPKGETRPLMTDFYDEDLRLLVEAKGSVTRENFRMALGQLADYGRHVEADVRAILVPSKPREDLLDLADSQNVTVIWPEGKGYKSTKAGMLDWEADVTRSAIVVGEN</sequence>
<proteinExistence type="predicted"/>
<feature type="domain" description="ScoMcrA-like SRA" evidence="1">
    <location>
        <begin position="11"/>
        <end position="156"/>
    </location>
</feature>
<gene>
    <name evidence="2" type="ORF">I2501_29825</name>
</gene>
<keyword evidence="3" id="KW-1185">Reference proteome</keyword>
<accession>A0A931BDI8</accession>